<keyword evidence="3" id="KW-0805">Transcription regulation</keyword>
<evidence type="ECO:0000256" key="1">
    <source>
        <dbReference type="ARBA" id="ARBA00004123"/>
    </source>
</evidence>
<feature type="region of interest" description="Disordered" evidence="6">
    <location>
        <begin position="1"/>
        <end position="78"/>
    </location>
</feature>
<dbReference type="Proteomes" id="UP000250266">
    <property type="component" value="Unassembled WGS sequence"/>
</dbReference>
<feature type="compositionally biased region" description="Polar residues" evidence="6">
    <location>
        <begin position="63"/>
        <end position="72"/>
    </location>
</feature>
<dbReference type="Pfam" id="PF08598">
    <property type="entry name" value="Sds3"/>
    <property type="match status" value="1"/>
</dbReference>
<dbReference type="GO" id="GO:0010468">
    <property type="term" value="P:regulation of gene expression"/>
    <property type="evidence" value="ECO:0007669"/>
    <property type="project" value="UniProtKB-ARBA"/>
</dbReference>
<accession>A0A8E2E572</accession>
<proteinExistence type="predicted"/>
<feature type="compositionally biased region" description="Acidic residues" evidence="6">
    <location>
        <begin position="208"/>
        <end position="225"/>
    </location>
</feature>
<dbReference type="AlphaFoldDB" id="A0A8E2E572"/>
<keyword evidence="8" id="KW-1185">Reference proteome</keyword>
<organism evidence="7 8">
    <name type="scientific">Lepidopterella palustris CBS 459.81</name>
    <dbReference type="NCBI Taxonomy" id="1314670"/>
    <lineage>
        <taxon>Eukaryota</taxon>
        <taxon>Fungi</taxon>
        <taxon>Dikarya</taxon>
        <taxon>Ascomycota</taxon>
        <taxon>Pezizomycotina</taxon>
        <taxon>Dothideomycetes</taxon>
        <taxon>Pleosporomycetidae</taxon>
        <taxon>Mytilinidiales</taxon>
        <taxon>Argynnaceae</taxon>
        <taxon>Lepidopterella</taxon>
    </lineage>
</organism>
<dbReference type="PANTHER" id="PTHR21964">
    <property type="entry name" value="BREAST CANCER METASTASIS-SUPPRESSOR 1"/>
    <property type="match status" value="1"/>
</dbReference>
<feature type="compositionally biased region" description="Basic and acidic residues" evidence="6">
    <location>
        <begin position="643"/>
        <end position="652"/>
    </location>
</feature>
<dbReference type="SMART" id="SM01401">
    <property type="entry name" value="Sds3"/>
    <property type="match status" value="1"/>
</dbReference>
<feature type="compositionally biased region" description="Low complexity" evidence="6">
    <location>
        <begin position="653"/>
        <end position="665"/>
    </location>
</feature>
<sequence length="719" mass="79147">MEASKNASEDQSDNRSSSLSELGDGLDEHDEPTPQAHTSLLLEENDSEAETERLENTPRKLLRTTTNTTMASDNLVEKTPSKLGNVFLLDTEESSPPTPLGIALDPTTGDIADRDTDMNSVSQQLSVVAGSDEGSLADIAGRKRKRSSSDSSSADDLRSEEPARKRSSTAKSDAIMDNHVEMVDVSEQADLDQGADIVEGPITRSAEQELDIEETVADAAEEAVDELAAAAKLSKPRKGKRKGKKADDSGDNNSEPIANNEGFEGAEPAEVEHDEEDGPALDEEVTKKKAAIESLSKIEKKFKIFREKWCDESLAQLSKELEMLRQPDCEHPEYLAMVQCVDERRSEKVEYERRLFHYKQKCLNTRTVAERHQLHSQYFQTVREIRERFISECNQRIYNLQRGRRQLGMDETEYAYSFPEKRSQQVQYQTAYNLEVSILSGVAKYVGFPAAPDISSARPSDIDDDLRAMKIPTRPAPPAYVRQYNRPTREDEAAAEEQFIEQTPWANPQHPAHHQSHYQGIAVAPPRTVSQNYHTPVAQRRMVDVGAPNGSASTIDMLSNTPSSAVAPGQAAQDQAHQINEADSPVLPMKRHPIYSEGNVAADERRTLIDIPGSQSQNISSLARESYSSTHHLFSPPAATHTDNGKDEHETSRGVSVGSRWSGSGMRHLTAAASPPARTQEQSVPTSVPSRNDPSKTPLSQRGGLGAVSVGSGDLLFGR</sequence>
<feature type="region of interest" description="Disordered" evidence="6">
    <location>
        <begin position="612"/>
        <end position="719"/>
    </location>
</feature>
<reference evidence="7 8" key="1">
    <citation type="journal article" date="2016" name="Nat. Commun.">
        <title>Ectomycorrhizal ecology is imprinted in the genome of the dominant symbiotic fungus Cenococcum geophilum.</title>
        <authorList>
            <consortium name="DOE Joint Genome Institute"/>
            <person name="Peter M."/>
            <person name="Kohler A."/>
            <person name="Ohm R.A."/>
            <person name="Kuo A."/>
            <person name="Krutzmann J."/>
            <person name="Morin E."/>
            <person name="Arend M."/>
            <person name="Barry K.W."/>
            <person name="Binder M."/>
            <person name="Choi C."/>
            <person name="Clum A."/>
            <person name="Copeland A."/>
            <person name="Grisel N."/>
            <person name="Haridas S."/>
            <person name="Kipfer T."/>
            <person name="LaButti K."/>
            <person name="Lindquist E."/>
            <person name="Lipzen A."/>
            <person name="Maire R."/>
            <person name="Meier B."/>
            <person name="Mihaltcheva S."/>
            <person name="Molinier V."/>
            <person name="Murat C."/>
            <person name="Poggeler S."/>
            <person name="Quandt C.A."/>
            <person name="Sperisen C."/>
            <person name="Tritt A."/>
            <person name="Tisserant E."/>
            <person name="Crous P.W."/>
            <person name="Henrissat B."/>
            <person name="Nehls U."/>
            <person name="Egli S."/>
            <person name="Spatafora J.W."/>
            <person name="Grigoriev I.V."/>
            <person name="Martin F.M."/>
        </authorList>
    </citation>
    <scope>NUCLEOTIDE SEQUENCE [LARGE SCALE GENOMIC DNA]</scope>
    <source>
        <strain evidence="7 8">CBS 459.81</strain>
    </source>
</reference>
<protein>
    <recommendedName>
        <fullName evidence="9">Transcriptional regulatory protein DEP1</fullName>
    </recommendedName>
</protein>
<keyword evidence="5" id="KW-0539">Nucleus</keyword>
<evidence type="ECO:0000313" key="7">
    <source>
        <dbReference type="EMBL" id="OCK77611.1"/>
    </source>
</evidence>
<evidence type="ECO:0000313" key="8">
    <source>
        <dbReference type="Proteomes" id="UP000250266"/>
    </source>
</evidence>
<evidence type="ECO:0008006" key="9">
    <source>
        <dbReference type="Google" id="ProtNLM"/>
    </source>
</evidence>
<keyword evidence="4" id="KW-0804">Transcription</keyword>
<feature type="compositionally biased region" description="Basic residues" evidence="6">
    <location>
        <begin position="234"/>
        <end position="244"/>
    </location>
</feature>
<feature type="compositionally biased region" description="Basic and acidic residues" evidence="6">
    <location>
        <begin position="155"/>
        <end position="164"/>
    </location>
</feature>
<evidence type="ECO:0000256" key="4">
    <source>
        <dbReference type="ARBA" id="ARBA00023163"/>
    </source>
</evidence>
<feature type="compositionally biased region" description="Polar residues" evidence="6">
    <location>
        <begin position="613"/>
        <end position="632"/>
    </location>
</feature>
<evidence type="ECO:0000256" key="6">
    <source>
        <dbReference type="SAM" id="MobiDB-lite"/>
    </source>
</evidence>
<comment type="subcellular location">
    <subcellularLocation>
        <location evidence="1">Nucleus</location>
    </subcellularLocation>
</comment>
<keyword evidence="2" id="KW-0678">Repressor</keyword>
<evidence type="ECO:0000256" key="2">
    <source>
        <dbReference type="ARBA" id="ARBA00022491"/>
    </source>
</evidence>
<dbReference type="OrthoDB" id="20886at2759"/>
<gene>
    <name evidence="7" type="ORF">K432DRAFT_303785</name>
</gene>
<feature type="compositionally biased region" description="Acidic residues" evidence="6">
    <location>
        <begin position="267"/>
        <end position="283"/>
    </location>
</feature>
<name>A0A8E2E572_9PEZI</name>
<dbReference type="InterPro" id="IPR013907">
    <property type="entry name" value="Sds3"/>
</dbReference>
<evidence type="ECO:0000256" key="3">
    <source>
        <dbReference type="ARBA" id="ARBA00023015"/>
    </source>
</evidence>
<feature type="region of interest" description="Disordered" evidence="6">
    <location>
        <begin position="90"/>
        <end position="285"/>
    </location>
</feature>
<dbReference type="EMBL" id="KV745114">
    <property type="protein sequence ID" value="OCK77611.1"/>
    <property type="molecule type" value="Genomic_DNA"/>
</dbReference>
<dbReference type="GO" id="GO:0005654">
    <property type="term" value="C:nucleoplasm"/>
    <property type="evidence" value="ECO:0007669"/>
    <property type="project" value="UniProtKB-ARBA"/>
</dbReference>
<evidence type="ECO:0000256" key="5">
    <source>
        <dbReference type="ARBA" id="ARBA00023242"/>
    </source>
</evidence>
<feature type="compositionally biased region" description="Polar residues" evidence="6">
    <location>
        <begin position="677"/>
        <end position="700"/>
    </location>
</feature>